<dbReference type="EMBL" id="PEZH01000025">
    <property type="protein sequence ID" value="PIS15155.1"/>
    <property type="molecule type" value="Genomic_DNA"/>
</dbReference>
<feature type="transmembrane region" description="Helical" evidence="1">
    <location>
        <begin position="12"/>
        <end position="35"/>
    </location>
</feature>
<reference evidence="3" key="1">
    <citation type="submission" date="2017-09" db="EMBL/GenBank/DDBJ databases">
        <title>Depth-based differentiation of microbial function through sediment-hosted aquifers and enrichment of novel symbionts in the deep terrestrial subsurface.</title>
        <authorList>
            <person name="Probst A.J."/>
            <person name="Ladd B."/>
            <person name="Jarett J.K."/>
            <person name="Geller-Mcgrath D.E."/>
            <person name="Sieber C.M.K."/>
            <person name="Emerson J.B."/>
            <person name="Anantharaman K."/>
            <person name="Thomas B.C."/>
            <person name="Malmstrom R."/>
            <person name="Stieglmeier M."/>
            <person name="Klingl A."/>
            <person name="Woyke T."/>
            <person name="Ryan C.M."/>
            <person name="Banfield J.F."/>
        </authorList>
    </citation>
    <scope>NUCLEOTIDE SEQUENCE [LARGE SCALE GENOMIC DNA]</scope>
</reference>
<gene>
    <name evidence="2" type="ORF">COT63_01475</name>
</gene>
<dbReference type="AlphaFoldDB" id="A0A2H0WRB4"/>
<dbReference type="SUPFAM" id="SSF53955">
    <property type="entry name" value="Lysozyme-like"/>
    <property type="match status" value="1"/>
</dbReference>
<protein>
    <recommendedName>
        <fullName evidence="4">Mannosyl-glycoprotein endo-beta-N-acetylglucosamidase-like domain-containing protein</fullName>
    </recommendedName>
</protein>
<proteinExistence type="predicted"/>
<evidence type="ECO:0000313" key="2">
    <source>
        <dbReference type="EMBL" id="PIS15155.1"/>
    </source>
</evidence>
<evidence type="ECO:0000256" key="1">
    <source>
        <dbReference type="SAM" id="Phobius"/>
    </source>
</evidence>
<dbReference type="Gene3D" id="1.10.530.10">
    <property type="match status" value="1"/>
</dbReference>
<dbReference type="InterPro" id="IPR023346">
    <property type="entry name" value="Lysozyme-like_dom_sf"/>
</dbReference>
<organism evidence="2 3">
    <name type="scientific">Candidatus Shapirobacteria bacterium CG09_land_8_20_14_0_10_38_17</name>
    <dbReference type="NCBI Taxonomy" id="1974884"/>
    <lineage>
        <taxon>Bacteria</taxon>
        <taxon>Candidatus Shapironibacteriota</taxon>
    </lineage>
</organism>
<accession>A0A2H0WRB4</accession>
<dbReference type="Proteomes" id="UP000231282">
    <property type="component" value="Unassembled WGS sequence"/>
</dbReference>
<name>A0A2H0WRB4_9BACT</name>
<keyword evidence="1" id="KW-1133">Transmembrane helix</keyword>
<evidence type="ECO:0000313" key="3">
    <source>
        <dbReference type="Proteomes" id="UP000231282"/>
    </source>
</evidence>
<keyword evidence="1" id="KW-0472">Membrane</keyword>
<keyword evidence="1" id="KW-0812">Transmembrane</keyword>
<sequence>MTKLNSFFFKFVLLGLFLILTPISLFLAIFTFSFFSPGDLSLDKKTLPSLQLYTALPAEGGDFSFDVIGTEARPIIIGQYLAKYNSPLEPYADFIFQTSQKYNLDYRLLVAIAQQESNLGKKIPQNSYNAWGWGVHSQGTLGFSNWEEAIETVSRGLREDYLNQGLVTPEQIMSKYTPLSDGSWAFGVRQFMGEME</sequence>
<evidence type="ECO:0008006" key="4">
    <source>
        <dbReference type="Google" id="ProtNLM"/>
    </source>
</evidence>
<comment type="caution">
    <text evidence="2">The sequence shown here is derived from an EMBL/GenBank/DDBJ whole genome shotgun (WGS) entry which is preliminary data.</text>
</comment>